<keyword evidence="1 10" id="KW-0285">Flavoprotein</keyword>
<dbReference type="AlphaFoldDB" id="A0AAV4S1R4"/>
<feature type="binding site" evidence="10">
    <location>
        <position position="582"/>
    </location>
    <ligand>
        <name>NADP(+)</name>
        <dbReference type="ChEBI" id="CHEBI:58349"/>
    </ligand>
</feature>
<evidence type="ECO:0000313" key="14">
    <source>
        <dbReference type="Proteomes" id="UP001054837"/>
    </source>
</evidence>
<evidence type="ECO:0000256" key="4">
    <source>
        <dbReference type="ARBA" id="ARBA00022824"/>
    </source>
</evidence>
<evidence type="ECO:0000313" key="13">
    <source>
        <dbReference type="EMBL" id="GIY26531.1"/>
    </source>
</evidence>
<dbReference type="PANTHER" id="PTHR19384:SF17">
    <property type="entry name" value="NADPH--CYTOCHROME P450 REDUCTASE"/>
    <property type="match status" value="1"/>
</dbReference>
<dbReference type="FunFam" id="3.40.50.360:FF:000009">
    <property type="entry name" value="NADPH--cytochrome P450 reductase"/>
    <property type="match status" value="1"/>
</dbReference>
<dbReference type="EMBL" id="BPLQ01006949">
    <property type="protein sequence ID" value="GIY26531.1"/>
    <property type="molecule type" value="Genomic_DNA"/>
</dbReference>
<dbReference type="FunFam" id="1.20.990.10:FF:000001">
    <property type="entry name" value="NADPH--cytochrome P450 reductase"/>
    <property type="match status" value="1"/>
</dbReference>
<dbReference type="InterPro" id="IPR003097">
    <property type="entry name" value="CysJ-like_FAD-binding"/>
</dbReference>
<dbReference type="EC" id="1.6.2.4" evidence="10"/>
<evidence type="ECO:0000256" key="8">
    <source>
        <dbReference type="ARBA" id="ARBA00023002"/>
    </source>
</evidence>
<feature type="binding site" evidence="10">
    <location>
        <begin position="189"/>
        <end position="192"/>
    </location>
    <ligand>
        <name>FMN</name>
        <dbReference type="ChEBI" id="CHEBI:58210"/>
    </ligand>
</feature>
<feature type="binding site" evidence="10">
    <location>
        <position position="528"/>
    </location>
    <ligand>
        <name>FAD</name>
        <dbReference type="ChEBI" id="CHEBI:57692"/>
    </ligand>
</feature>
<dbReference type="PANTHER" id="PTHR19384">
    <property type="entry name" value="NITRIC OXIDE SYNTHASE-RELATED"/>
    <property type="match status" value="1"/>
</dbReference>
<feature type="binding site" evidence="10">
    <location>
        <position position="724"/>
    </location>
    <ligand>
        <name>FAD</name>
        <dbReference type="ChEBI" id="CHEBI:57692"/>
    </ligand>
</feature>
<dbReference type="Proteomes" id="UP001054837">
    <property type="component" value="Unassembled WGS sequence"/>
</dbReference>
<dbReference type="GO" id="GO:0005789">
    <property type="term" value="C:endoplasmic reticulum membrane"/>
    <property type="evidence" value="ECO:0007669"/>
    <property type="project" value="UniProtKB-SubCell"/>
</dbReference>
<keyword evidence="9 10" id="KW-0472">Membrane</keyword>
<keyword evidence="2 10" id="KW-0288">FMN</keyword>
<evidence type="ECO:0000256" key="2">
    <source>
        <dbReference type="ARBA" id="ARBA00022643"/>
    </source>
</evidence>
<comment type="caution">
    <text evidence="10">Lacks conserved residue(s) required for the propagation of feature annotation.</text>
</comment>
<accession>A0AAV4S1R4</accession>
<evidence type="ECO:0000256" key="3">
    <source>
        <dbReference type="ARBA" id="ARBA00022692"/>
    </source>
</evidence>
<dbReference type="SUPFAM" id="SSF63380">
    <property type="entry name" value="Riboflavin synthase domain-like"/>
    <property type="match status" value="1"/>
</dbReference>
<dbReference type="GO" id="GO:0005829">
    <property type="term" value="C:cytosol"/>
    <property type="evidence" value="ECO:0007669"/>
    <property type="project" value="TreeGrafter"/>
</dbReference>
<dbReference type="InterPro" id="IPR023173">
    <property type="entry name" value="NADPH_Cyt_P450_Rdtase_alpha"/>
</dbReference>
<comment type="cofactor">
    <cofactor evidence="10">
        <name>FMN</name>
        <dbReference type="ChEBI" id="CHEBI:58210"/>
    </cofactor>
    <text evidence="10">Binds 1 FMN per monomer.</text>
</comment>
<reference evidence="13 14" key="1">
    <citation type="submission" date="2021-06" db="EMBL/GenBank/DDBJ databases">
        <title>Caerostris darwini draft genome.</title>
        <authorList>
            <person name="Kono N."/>
            <person name="Arakawa K."/>
        </authorList>
    </citation>
    <scope>NUCLEOTIDE SEQUENCE [LARGE SCALE GENOMIC DNA]</scope>
</reference>
<comment type="caution">
    <text evidence="13">The sequence shown here is derived from an EMBL/GenBank/DDBJ whole genome shotgun (WGS) entry which is preliminary data.</text>
</comment>
<evidence type="ECO:0000256" key="6">
    <source>
        <dbReference type="ARBA" id="ARBA00022857"/>
    </source>
</evidence>
<dbReference type="HAMAP" id="MF_03212">
    <property type="entry name" value="NCPR"/>
    <property type="match status" value="1"/>
</dbReference>
<feature type="transmembrane region" description="Helical" evidence="10">
    <location>
        <begin position="76"/>
        <end position="97"/>
    </location>
</feature>
<dbReference type="GO" id="GO:0009725">
    <property type="term" value="P:response to hormone"/>
    <property type="evidence" value="ECO:0007669"/>
    <property type="project" value="TreeGrafter"/>
</dbReference>
<organism evidence="13 14">
    <name type="scientific">Caerostris darwini</name>
    <dbReference type="NCBI Taxonomy" id="1538125"/>
    <lineage>
        <taxon>Eukaryota</taxon>
        <taxon>Metazoa</taxon>
        <taxon>Ecdysozoa</taxon>
        <taxon>Arthropoda</taxon>
        <taxon>Chelicerata</taxon>
        <taxon>Arachnida</taxon>
        <taxon>Araneae</taxon>
        <taxon>Araneomorphae</taxon>
        <taxon>Entelegynae</taxon>
        <taxon>Araneoidea</taxon>
        <taxon>Araneidae</taxon>
        <taxon>Caerostris</taxon>
    </lineage>
</organism>
<evidence type="ECO:0000259" key="12">
    <source>
        <dbReference type="PROSITE" id="PS51384"/>
    </source>
</evidence>
<dbReference type="SUPFAM" id="SSF52218">
    <property type="entry name" value="Flavoproteins"/>
    <property type="match status" value="1"/>
</dbReference>
<comment type="cofactor">
    <cofactor evidence="10">
        <name>FAD</name>
        <dbReference type="ChEBI" id="CHEBI:57692"/>
    </cofactor>
    <text evidence="10">Binds 1 FAD per monomer.</text>
</comment>
<feature type="domain" description="Flavodoxin-like" evidence="11">
    <location>
        <begin position="131"/>
        <end position="275"/>
    </location>
</feature>
<feature type="binding site" evidence="10">
    <location>
        <begin position="137"/>
        <end position="142"/>
    </location>
    <ligand>
        <name>FMN</name>
        <dbReference type="ChEBI" id="CHEBI:58210"/>
    </ligand>
</feature>
<feature type="binding site" evidence="10">
    <location>
        <begin position="649"/>
        <end position="653"/>
    </location>
    <ligand>
        <name>NADP(+)</name>
        <dbReference type="ChEBI" id="CHEBI:58349"/>
    </ligand>
</feature>
<dbReference type="InterPro" id="IPR017927">
    <property type="entry name" value="FAD-bd_FR_type"/>
</dbReference>
<feature type="binding site" evidence="10">
    <location>
        <begin position="522"/>
        <end position="524"/>
    </location>
    <ligand>
        <name>FAD</name>
        <dbReference type="ChEBI" id="CHEBI:57692"/>
    </ligand>
</feature>
<keyword evidence="4 10" id="KW-0256">Endoplasmic reticulum</keyword>
<feature type="domain" description="FAD-binding FR-type" evidence="12">
    <location>
        <begin position="330"/>
        <end position="568"/>
    </location>
</feature>
<feature type="binding site" evidence="10">
    <location>
        <position position="686"/>
    </location>
    <ligand>
        <name>NADP(+)</name>
        <dbReference type="ChEBI" id="CHEBI:58349"/>
    </ligand>
</feature>
<evidence type="ECO:0000256" key="5">
    <source>
        <dbReference type="ARBA" id="ARBA00022827"/>
    </source>
</evidence>
<dbReference type="InterPro" id="IPR001094">
    <property type="entry name" value="Flavdoxin-like"/>
</dbReference>
<dbReference type="GO" id="GO:0003958">
    <property type="term" value="F:NADPH-hemoprotein reductase activity"/>
    <property type="evidence" value="ECO:0007669"/>
    <property type="project" value="UniProtKB-UniRule"/>
</dbReference>
<keyword evidence="3 10" id="KW-0812">Transmembrane</keyword>
<comment type="similarity">
    <text evidence="10">Belongs to the NADPH--cytochrome P450 reductase family.</text>
</comment>
<keyword evidence="6 10" id="KW-0521">NADP</keyword>
<dbReference type="PIRSF" id="PIRSF000208">
    <property type="entry name" value="P450R"/>
    <property type="match status" value="1"/>
</dbReference>
<dbReference type="CDD" id="cd06204">
    <property type="entry name" value="CYPOR"/>
    <property type="match status" value="1"/>
</dbReference>
<dbReference type="PROSITE" id="PS51384">
    <property type="entry name" value="FAD_FR"/>
    <property type="match status" value="1"/>
</dbReference>
<dbReference type="GO" id="GO:0010181">
    <property type="term" value="F:FMN binding"/>
    <property type="evidence" value="ECO:0007669"/>
    <property type="project" value="UniProtKB-UniRule"/>
</dbReference>
<feature type="binding site" evidence="10">
    <location>
        <position position="348"/>
    </location>
    <ligand>
        <name>NADP(+)</name>
        <dbReference type="ChEBI" id="CHEBI:58349"/>
    </ligand>
</feature>
<keyword evidence="8 10" id="KW-0560">Oxidoreductase</keyword>
<feature type="binding site" evidence="10">
    <location>
        <position position="259"/>
    </location>
    <ligand>
        <name>FMN</name>
        <dbReference type="ChEBI" id="CHEBI:58210"/>
    </ligand>
</feature>
<feature type="binding site" evidence="10">
    <location>
        <begin position="643"/>
        <end position="644"/>
    </location>
    <ligand>
        <name>NADP(+)</name>
        <dbReference type="ChEBI" id="CHEBI:58349"/>
    </ligand>
</feature>
<name>A0AAV4S1R4_9ARAC</name>
<keyword evidence="14" id="KW-1185">Reference proteome</keyword>
<dbReference type="InterPro" id="IPR008254">
    <property type="entry name" value="Flavodoxin/NO_synth"/>
</dbReference>
<dbReference type="Pfam" id="PF00258">
    <property type="entry name" value="Flavodoxin_1"/>
    <property type="match status" value="1"/>
</dbReference>
<dbReference type="PROSITE" id="PS50902">
    <property type="entry name" value="FLAVODOXIN_LIKE"/>
    <property type="match status" value="1"/>
</dbReference>
<evidence type="ECO:0000256" key="7">
    <source>
        <dbReference type="ARBA" id="ARBA00022989"/>
    </source>
</evidence>
<dbReference type="Pfam" id="PF00175">
    <property type="entry name" value="NAD_binding_1"/>
    <property type="match status" value="1"/>
</dbReference>
<gene>
    <name evidence="13" type="ORF">CDAR_66391</name>
</gene>
<dbReference type="InterPro" id="IPR039261">
    <property type="entry name" value="FNR_nucleotide-bd"/>
</dbReference>
<evidence type="ECO:0000256" key="9">
    <source>
        <dbReference type="ARBA" id="ARBA00023136"/>
    </source>
</evidence>
<dbReference type="PRINTS" id="PR00371">
    <property type="entry name" value="FPNCR"/>
</dbReference>
<proteinExistence type="inferred from homology"/>
<keyword evidence="7 10" id="KW-1133">Transmembrane helix</keyword>
<dbReference type="InterPro" id="IPR023208">
    <property type="entry name" value="P450R"/>
</dbReference>
<sequence length="725" mass="83280">MLYNSLSFTNIKGNVQHVQLNLLFKTVTIHRQLLLKDILYNSLRITNIKAKMAGQSEFQELPNTPDEESIITQQHFGVIDIFILGIVCSLAIYWLFFRKKKEINTFSITPNTISTSDSSFINKMKSTSRSIIVFYGSQTGTAEEFATRLAKEANRYGMKAMVADPEDYDMEDLSKVSEIENSLAIFCVATYGEGDPTDNAQEFHQWLQSGDADLSGLNYAVFGLGNKTYEHYNSMGIYVDTRLEELGATRVFELGLGDDDANIEEDFITWKERFWGAVCEHFDIKTLGEDINLRQYELVLHEDIVPEKLFTGEISRLNSYKNQRPPFDLKNPYLSKVQVNRELYKSTRSCMHMELDISEAKIRYETGDHVAVYPTNNPELVEKLGKLLNVDLDTVFSLNNLDEDSTKKHPFPCPTTYRTALLHYVDITSIPRTHVLKEIAEYATDEEHKKMLKMMATSSEEGKHLYLDWVVKHCRSIIHILEDLPSLKPPLDHVLELLPRLQARYYSISSSPKVHPQSIHITAVLVEYETPTKRITKGVATGWLKNLHPTEDPPKIPIFVRRSQFRLPSKPQTPVIMIGPGTGLAPFRAFIQERSFLRKEGKPVGDTILYFGCRKEQEDFLYKDELKAYVEEGTLTKLHLAFSRDQPKKLYVTHLLHENKEEIWKVIGESNGHIYVCGDARNMAKDVHSLILDIIQEFGKKSKNDAEAYIKRMESQRRYSTDVWS</sequence>
<protein>
    <recommendedName>
        <fullName evidence="10">NADPH--cytochrome P450 reductase</fullName>
        <shortName evidence="10">CPR</shortName>
        <shortName evidence="10">P450R</shortName>
        <ecNumber evidence="10">1.6.2.4</ecNumber>
    </recommendedName>
</protein>
<dbReference type="SUPFAM" id="SSF52343">
    <property type="entry name" value="Ferredoxin reductase-like, C-terminal NADP-linked domain"/>
    <property type="match status" value="1"/>
</dbReference>
<comment type="catalytic activity">
    <reaction evidence="10">
        <text>2 oxidized [cytochrome P450] + NADPH = 2 reduced [cytochrome P450] + NADP(+) + H(+)</text>
        <dbReference type="Rhea" id="RHEA:24040"/>
        <dbReference type="Rhea" id="RHEA-COMP:14627"/>
        <dbReference type="Rhea" id="RHEA-COMP:14628"/>
        <dbReference type="ChEBI" id="CHEBI:15378"/>
        <dbReference type="ChEBI" id="CHEBI:55376"/>
        <dbReference type="ChEBI" id="CHEBI:57783"/>
        <dbReference type="ChEBI" id="CHEBI:58349"/>
        <dbReference type="ChEBI" id="CHEBI:60344"/>
        <dbReference type="EC" id="1.6.2.4"/>
    </reaction>
</comment>
<comment type="similarity">
    <text evidence="10">In the C-terminal section; belongs to the flavoprotein pyridine nucleotide cytochrome reductase family.</text>
</comment>
<dbReference type="PRINTS" id="PR00369">
    <property type="entry name" value="FLAVODOXIN"/>
</dbReference>
<feature type="binding site" evidence="10">
    <location>
        <begin position="504"/>
        <end position="507"/>
    </location>
    <ligand>
        <name>FAD</name>
        <dbReference type="ChEBI" id="CHEBI:57692"/>
    </ligand>
</feature>
<evidence type="ECO:0000256" key="10">
    <source>
        <dbReference type="HAMAP-Rule" id="MF_03212"/>
    </source>
</evidence>
<feature type="binding site" evidence="10">
    <location>
        <begin position="538"/>
        <end position="541"/>
    </location>
    <ligand>
        <name>FAD</name>
        <dbReference type="ChEBI" id="CHEBI:57692"/>
    </ligand>
</feature>
<dbReference type="Gene3D" id="3.40.50.360">
    <property type="match status" value="1"/>
</dbReference>
<dbReference type="Gene3D" id="1.20.990.10">
    <property type="entry name" value="NADPH-cytochrome p450 Reductase, Chain A, domain 3"/>
    <property type="match status" value="1"/>
</dbReference>
<dbReference type="Pfam" id="PF00667">
    <property type="entry name" value="FAD_binding_1"/>
    <property type="match status" value="1"/>
</dbReference>
<dbReference type="GO" id="GO:0050660">
    <property type="term" value="F:flavin adenine dinucleotide binding"/>
    <property type="evidence" value="ECO:0007669"/>
    <property type="project" value="UniProtKB-UniRule"/>
</dbReference>
<dbReference type="FunFam" id="3.40.50.80:FF:000001">
    <property type="entry name" value="NADPH--cytochrome P450 reductase 1"/>
    <property type="match status" value="1"/>
</dbReference>
<comment type="function">
    <text evidence="10">This enzyme is required for electron transfer from NADP to cytochrome P450 in microsomes. It can also provide electron transfer to heme oxygenase and cytochrome B5.</text>
</comment>
<evidence type="ECO:0000256" key="1">
    <source>
        <dbReference type="ARBA" id="ARBA00022630"/>
    </source>
</evidence>
<keyword evidence="5 10" id="KW-0274">FAD</keyword>
<feature type="binding site" evidence="10">
    <location>
        <begin position="224"/>
        <end position="233"/>
    </location>
    <ligand>
        <name>FMN</name>
        <dbReference type="ChEBI" id="CHEBI:58210"/>
    </ligand>
</feature>
<dbReference type="Gene3D" id="2.40.30.10">
    <property type="entry name" value="Translation factors"/>
    <property type="match status" value="1"/>
</dbReference>
<comment type="subcellular location">
    <subcellularLocation>
        <location evidence="10">Endoplasmic reticulum membrane</location>
        <topology evidence="10">Single-pass membrane protein</topology>
        <orientation evidence="10">Cytoplasmic side</orientation>
    </subcellularLocation>
</comment>
<dbReference type="Gene3D" id="3.40.50.80">
    <property type="entry name" value="Nucleotide-binding domain of ferredoxin-NADP reductase (FNR) module"/>
    <property type="match status" value="1"/>
</dbReference>
<evidence type="ECO:0000259" key="11">
    <source>
        <dbReference type="PROSITE" id="PS50902"/>
    </source>
</evidence>
<dbReference type="InterPro" id="IPR029039">
    <property type="entry name" value="Flavoprotein-like_sf"/>
</dbReference>
<dbReference type="InterPro" id="IPR017938">
    <property type="entry name" value="Riboflavin_synthase-like_b-brl"/>
</dbReference>
<dbReference type="GO" id="GO:0050661">
    <property type="term" value="F:NADP binding"/>
    <property type="evidence" value="ECO:0007669"/>
    <property type="project" value="UniProtKB-UniRule"/>
</dbReference>
<dbReference type="InterPro" id="IPR001709">
    <property type="entry name" value="Flavoprot_Pyr_Nucl_cyt_Rdtase"/>
</dbReference>
<comment type="similarity">
    <text evidence="10">In the N-terminal section; belongs to the flavodoxin family.</text>
</comment>
<dbReference type="InterPro" id="IPR001433">
    <property type="entry name" value="OxRdtase_FAD/NAD-bd"/>
</dbReference>